<name>F0WKL5_9STRA</name>
<reference evidence="2" key="2">
    <citation type="submission" date="2011-02" db="EMBL/GenBank/DDBJ databases">
        <authorList>
            <person name="MacLean D."/>
        </authorList>
    </citation>
    <scope>NUCLEOTIDE SEQUENCE</scope>
</reference>
<feature type="compositionally biased region" description="Basic residues" evidence="1">
    <location>
        <begin position="125"/>
        <end position="156"/>
    </location>
</feature>
<gene>
    <name evidence="2" type="primary">AlNc14C135G7065</name>
    <name evidence="2" type="ORF">ALNC14_079650</name>
</gene>
<feature type="compositionally biased region" description="Basic and acidic residues" evidence="1">
    <location>
        <begin position="87"/>
        <end position="96"/>
    </location>
</feature>
<feature type="region of interest" description="Disordered" evidence="1">
    <location>
        <begin position="23"/>
        <end position="204"/>
    </location>
</feature>
<protein>
    <submittedName>
        <fullName evidence="2">AlNc14C135G7065 protein</fullName>
    </submittedName>
</protein>
<accession>F0WKL5</accession>
<dbReference type="EMBL" id="FR824180">
    <property type="protein sequence ID" value="CCA21822.1"/>
    <property type="molecule type" value="Genomic_DNA"/>
</dbReference>
<dbReference type="HOGENOM" id="CLU_1345316_0_0_1"/>
<evidence type="ECO:0000256" key="1">
    <source>
        <dbReference type="SAM" id="MobiDB-lite"/>
    </source>
</evidence>
<dbReference type="AlphaFoldDB" id="F0WKL5"/>
<organism evidence="2">
    <name type="scientific">Albugo laibachii Nc14</name>
    <dbReference type="NCBI Taxonomy" id="890382"/>
    <lineage>
        <taxon>Eukaryota</taxon>
        <taxon>Sar</taxon>
        <taxon>Stramenopiles</taxon>
        <taxon>Oomycota</taxon>
        <taxon>Peronosporomycetes</taxon>
        <taxon>Albuginales</taxon>
        <taxon>Albuginaceae</taxon>
        <taxon>Albugo</taxon>
    </lineage>
</organism>
<feature type="compositionally biased region" description="Basic and acidic residues" evidence="1">
    <location>
        <begin position="179"/>
        <end position="189"/>
    </location>
</feature>
<evidence type="ECO:0000313" key="2">
    <source>
        <dbReference type="EMBL" id="CCA21822.1"/>
    </source>
</evidence>
<feature type="compositionally biased region" description="Basic residues" evidence="1">
    <location>
        <begin position="58"/>
        <end position="74"/>
    </location>
</feature>
<proteinExistence type="predicted"/>
<reference evidence="2" key="1">
    <citation type="journal article" date="2011" name="PLoS Biol.">
        <title>Gene gain and loss during evolution of obligate parasitism in the white rust pathogen of Arabidopsis thaliana.</title>
        <authorList>
            <person name="Kemen E."/>
            <person name="Gardiner A."/>
            <person name="Schultz-Larsen T."/>
            <person name="Kemen A.C."/>
            <person name="Balmuth A.L."/>
            <person name="Robert-Seilaniantz A."/>
            <person name="Bailey K."/>
            <person name="Holub E."/>
            <person name="Studholme D.J."/>
            <person name="Maclean D."/>
            <person name="Jones J.D."/>
        </authorList>
    </citation>
    <scope>NUCLEOTIDE SEQUENCE</scope>
</reference>
<sequence length="204" mass="23948">MTTEVRDWRGNIKTLDARVVAQVEDEETKPQDNVQVEYMKDEFGRDVVVPKSSNKEKERKHKKSTKRKDKKSKKAAFNGTPPPADPFRPELDESRTGRRIKDRKDVFEANGSKHRKRYREDRSRSRSSRRHSTKHIRSSRRSCSRSTSRGRSRSRSSRPNNKKNWDHSGFENQSPSPIREVDESYRPEPEPWISRAGGVYIPRK</sequence>